<dbReference type="Gene3D" id="3.40.50.720">
    <property type="entry name" value="NAD(P)-binding Rossmann-like Domain"/>
    <property type="match status" value="1"/>
</dbReference>
<feature type="region of interest" description="Disordered" evidence="9">
    <location>
        <begin position="372"/>
        <end position="400"/>
    </location>
</feature>
<dbReference type="SUPFAM" id="SSF51735">
    <property type="entry name" value="NAD(P)-binding Rossmann-fold domains"/>
    <property type="match status" value="1"/>
</dbReference>
<dbReference type="Proteomes" id="UP000295781">
    <property type="component" value="Chromosome"/>
</dbReference>
<dbReference type="SUPFAM" id="SSF48179">
    <property type="entry name" value="6-phosphogluconate dehydrogenase C-terminal domain-like"/>
    <property type="match status" value="1"/>
</dbReference>
<dbReference type="GO" id="GO:0008677">
    <property type="term" value="F:2-dehydropantoate 2-reductase activity"/>
    <property type="evidence" value="ECO:0007669"/>
    <property type="project" value="UniProtKB-EC"/>
</dbReference>
<evidence type="ECO:0000259" key="11">
    <source>
        <dbReference type="Pfam" id="PF08546"/>
    </source>
</evidence>
<evidence type="ECO:0000256" key="8">
    <source>
        <dbReference type="ARBA" id="ARBA00048793"/>
    </source>
</evidence>
<feature type="compositionally biased region" description="Low complexity" evidence="9">
    <location>
        <begin position="373"/>
        <end position="383"/>
    </location>
</feature>
<evidence type="ECO:0000313" key="13">
    <source>
        <dbReference type="Proteomes" id="UP000295781"/>
    </source>
</evidence>
<feature type="domain" description="Ketopantoate reductase N-terminal" evidence="10">
    <location>
        <begin position="28"/>
        <end position="175"/>
    </location>
</feature>
<dbReference type="NCBIfam" id="TIGR00745">
    <property type="entry name" value="apbA_panE"/>
    <property type="match status" value="1"/>
</dbReference>
<dbReference type="EMBL" id="CP012670">
    <property type="protein sequence ID" value="AUX26707.1"/>
    <property type="molecule type" value="Genomic_DNA"/>
</dbReference>
<dbReference type="InterPro" id="IPR036291">
    <property type="entry name" value="NAD(P)-bd_dom_sf"/>
</dbReference>
<evidence type="ECO:0000256" key="6">
    <source>
        <dbReference type="ARBA" id="ARBA00023002"/>
    </source>
</evidence>
<comment type="catalytic activity">
    <reaction evidence="8">
        <text>(R)-pantoate + NADP(+) = 2-dehydropantoate + NADPH + H(+)</text>
        <dbReference type="Rhea" id="RHEA:16233"/>
        <dbReference type="ChEBI" id="CHEBI:11561"/>
        <dbReference type="ChEBI" id="CHEBI:15378"/>
        <dbReference type="ChEBI" id="CHEBI:15980"/>
        <dbReference type="ChEBI" id="CHEBI:57783"/>
        <dbReference type="ChEBI" id="CHEBI:58349"/>
        <dbReference type="EC" id="1.1.1.169"/>
    </reaction>
</comment>
<dbReference type="GO" id="GO:0005737">
    <property type="term" value="C:cytoplasm"/>
    <property type="evidence" value="ECO:0007669"/>
    <property type="project" value="TreeGrafter"/>
</dbReference>
<feature type="region of interest" description="Disordered" evidence="9">
    <location>
        <begin position="1"/>
        <end position="21"/>
    </location>
</feature>
<dbReference type="PANTHER" id="PTHR21708">
    <property type="entry name" value="PROBABLE 2-DEHYDROPANTOATE 2-REDUCTASE"/>
    <property type="match status" value="1"/>
</dbReference>
<dbReference type="Gene3D" id="1.10.1040.10">
    <property type="entry name" value="N-(1-d-carboxylethyl)-l-norvaline Dehydrogenase, domain 2"/>
    <property type="match status" value="1"/>
</dbReference>
<evidence type="ECO:0000313" key="12">
    <source>
        <dbReference type="EMBL" id="AUX26707.1"/>
    </source>
</evidence>
<evidence type="ECO:0000256" key="7">
    <source>
        <dbReference type="ARBA" id="ARBA00032024"/>
    </source>
</evidence>
<dbReference type="Pfam" id="PF08546">
    <property type="entry name" value="ApbA_C"/>
    <property type="match status" value="1"/>
</dbReference>
<evidence type="ECO:0000256" key="2">
    <source>
        <dbReference type="ARBA" id="ARBA00007870"/>
    </source>
</evidence>
<dbReference type="InterPro" id="IPR051402">
    <property type="entry name" value="KPR-Related"/>
</dbReference>
<dbReference type="InterPro" id="IPR003710">
    <property type="entry name" value="ApbA"/>
</dbReference>
<feature type="compositionally biased region" description="Basic and acidic residues" evidence="9">
    <location>
        <begin position="389"/>
        <end position="400"/>
    </location>
</feature>
<dbReference type="InterPro" id="IPR013752">
    <property type="entry name" value="KPA_reductase"/>
</dbReference>
<dbReference type="AlphaFoldDB" id="A0A4P2QAL6"/>
<comment type="similarity">
    <text evidence="2">Belongs to the ketopantoate reductase family.</text>
</comment>
<organism evidence="12 13">
    <name type="scientific">Sorangium cellulosum</name>
    <name type="common">Polyangium cellulosum</name>
    <dbReference type="NCBI Taxonomy" id="56"/>
    <lineage>
        <taxon>Bacteria</taxon>
        <taxon>Pseudomonadati</taxon>
        <taxon>Myxococcota</taxon>
        <taxon>Polyangia</taxon>
        <taxon>Polyangiales</taxon>
        <taxon>Polyangiaceae</taxon>
        <taxon>Sorangium</taxon>
    </lineage>
</organism>
<dbReference type="PANTHER" id="PTHR21708:SF26">
    <property type="entry name" value="2-DEHYDROPANTOATE 2-REDUCTASE"/>
    <property type="match status" value="1"/>
</dbReference>
<evidence type="ECO:0000259" key="10">
    <source>
        <dbReference type="Pfam" id="PF02558"/>
    </source>
</evidence>
<name>A0A4P2QAL6_SORCE</name>
<keyword evidence="5" id="KW-0521">NADP</keyword>
<evidence type="ECO:0000256" key="5">
    <source>
        <dbReference type="ARBA" id="ARBA00022857"/>
    </source>
</evidence>
<dbReference type="GO" id="GO:0015940">
    <property type="term" value="P:pantothenate biosynthetic process"/>
    <property type="evidence" value="ECO:0007669"/>
    <property type="project" value="UniProtKB-UniPathway"/>
</dbReference>
<feature type="domain" description="Ketopantoate reductase C-terminal" evidence="11">
    <location>
        <begin position="200"/>
        <end position="344"/>
    </location>
</feature>
<evidence type="ECO:0000256" key="1">
    <source>
        <dbReference type="ARBA" id="ARBA00004994"/>
    </source>
</evidence>
<sequence>MSFIESSPPGELAPGASGAPSSSAPRLLVVGCGGIGGIVAAHLVEQGHDVTAFTTNPVIADAINAAGFRVRGEASPGTVRGRAVRELGPDTRPFDYIVLATQPPQVEEAAQSVVAHLAPAGAMICLQNGLCEERVARIAGPERTLGAIVAWGASMVEPGVYDRTSSGGFVLGRLDGAGDPRLHELARILEAIGPTTVTDNLAGARWSKLAINCAISSLGTIGGDRLGALLRHRFVRRLALEIMTETVQVARAAGVRLEKVAGTLDLDWIALTDAERSAAGSPGLFAKHALLLAVGARYRRMRSSMLAAIERGRPPAVDFLNGEVATRGAALDVATPINAAVREEVLAIAARRCKPGLPLLRALFDRTRDLVGAPPRAAASPDAPGEPAGDGRRDPGGTAG</sequence>
<dbReference type="UniPathway" id="UPA00028">
    <property type="reaction ID" value="UER00004"/>
</dbReference>
<dbReference type="RefSeq" id="WP_242515539.1">
    <property type="nucleotide sequence ID" value="NZ_CP012670.1"/>
</dbReference>
<dbReference type="Pfam" id="PF02558">
    <property type="entry name" value="ApbA"/>
    <property type="match status" value="1"/>
</dbReference>
<proteinExistence type="inferred from homology"/>
<keyword evidence="6" id="KW-0560">Oxidoreductase</keyword>
<dbReference type="EC" id="1.1.1.169" evidence="3"/>
<evidence type="ECO:0000256" key="3">
    <source>
        <dbReference type="ARBA" id="ARBA00013014"/>
    </source>
</evidence>
<evidence type="ECO:0000256" key="4">
    <source>
        <dbReference type="ARBA" id="ARBA00019465"/>
    </source>
</evidence>
<comment type="pathway">
    <text evidence="1">Cofactor biosynthesis; (R)-pantothenate biosynthesis; (R)-pantoate from 3-methyl-2-oxobutanoate: step 2/2.</text>
</comment>
<dbReference type="InterPro" id="IPR013328">
    <property type="entry name" value="6PGD_dom2"/>
</dbReference>
<protein>
    <recommendedName>
        <fullName evidence="4">2-dehydropantoate 2-reductase</fullName>
        <ecNumber evidence="3">1.1.1.169</ecNumber>
    </recommendedName>
    <alternativeName>
        <fullName evidence="7">Ketopantoate reductase</fullName>
    </alternativeName>
</protein>
<reference evidence="12 13" key="1">
    <citation type="submission" date="2015-09" db="EMBL/GenBank/DDBJ databases">
        <title>Sorangium comparison.</title>
        <authorList>
            <person name="Zaburannyi N."/>
            <person name="Bunk B."/>
            <person name="Overmann J."/>
            <person name="Mueller R."/>
        </authorList>
    </citation>
    <scope>NUCLEOTIDE SEQUENCE [LARGE SCALE GENOMIC DNA]</scope>
    <source>
        <strain evidence="12 13">So ceGT47</strain>
    </source>
</reference>
<gene>
    <name evidence="12" type="ORF">SOCEGT47_072770</name>
</gene>
<dbReference type="InterPro" id="IPR013332">
    <property type="entry name" value="KPR_N"/>
</dbReference>
<evidence type="ECO:0000256" key="9">
    <source>
        <dbReference type="SAM" id="MobiDB-lite"/>
    </source>
</evidence>
<accession>A0A4P2QAL6</accession>
<dbReference type="InterPro" id="IPR008927">
    <property type="entry name" value="6-PGluconate_DH-like_C_sf"/>
</dbReference>